<feature type="region of interest" description="Disordered" evidence="1">
    <location>
        <begin position="1"/>
        <end position="50"/>
    </location>
</feature>
<dbReference type="EMBL" id="JBIGHW010000021">
    <property type="protein sequence ID" value="MFG6443359.1"/>
    <property type="molecule type" value="Genomic_DNA"/>
</dbReference>
<evidence type="ECO:0000313" key="2">
    <source>
        <dbReference type="EMBL" id="MFG6443359.1"/>
    </source>
</evidence>
<sequence length="155" mass="17175">MAEKKDPTKPPRDTGGPVVKTGPTRGDNRSRNEDGQWRKKRSDAGKEKKKSGCYITTAVCKINGLPDDCLELETLRSFRDDVLMHTREGRALVARYYEIAPGIAAGLHDSDQVASVWRTVQECVTAISEARHQDAIQMYQAMTARLTCHKSAGEA</sequence>
<gene>
    <name evidence="2" type="ORF">ACG0Z3_21940</name>
</gene>
<accession>A0ABW7FPS6</accession>
<proteinExistence type="predicted"/>
<comment type="caution">
    <text evidence="2">The sequence shown here is derived from an EMBL/GenBank/DDBJ whole genome shotgun (WGS) entry which is preliminary data.</text>
</comment>
<dbReference type="NCBIfam" id="NF041770">
    <property type="entry name" value="CFI_box_CTERM"/>
    <property type="match status" value="1"/>
</dbReference>
<name>A0ABW7FPS6_9BURK</name>
<dbReference type="RefSeq" id="WP_394401868.1">
    <property type="nucleotide sequence ID" value="NZ_JBIGHW010000021.1"/>
</dbReference>
<reference evidence="2 3" key="1">
    <citation type="submission" date="2024-08" db="EMBL/GenBank/DDBJ databases">
        <authorList>
            <person name="Lu H."/>
        </authorList>
    </citation>
    <scope>NUCLEOTIDE SEQUENCE [LARGE SCALE GENOMIC DNA]</scope>
    <source>
        <strain evidence="2 3">LKC17W</strain>
    </source>
</reference>
<keyword evidence="3" id="KW-1185">Reference proteome</keyword>
<evidence type="ECO:0000256" key="1">
    <source>
        <dbReference type="SAM" id="MobiDB-lite"/>
    </source>
</evidence>
<dbReference type="Proteomes" id="UP001606301">
    <property type="component" value="Unassembled WGS sequence"/>
</dbReference>
<feature type="compositionally biased region" description="Basic and acidic residues" evidence="1">
    <location>
        <begin position="1"/>
        <end position="12"/>
    </location>
</feature>
<evidence type="ECO:0000313" key="3">
    <source>
        <dbReference type="Proteomes" id="UP001606301"/>
    </source>
</evidence>
<feature type="compositionally biased region" description="Basic and acidic residues" evidence="1">
    <location>
        <begin position="26"/>
        <end position="46"/>
    </location>
</feature>
<protein>
    <submittedName>
        <fullName evidence="2">CFI-box-CTERM domain-containing protein</fullName>
    </submittedName>
</protein>
<organism evidence="2 3">
    <name type="scientific">Pelomonas margarita</name>
    <dbReference type="NCBI Taxonomy" id="3299031"/>
    <lineage>
        <taxon>Bacteria</taxon>
        <taxon>Pseudomonadati</taxon>
        <taxon>Pseudomonadota</taxon>
        <taxon>Betaproteobacteria</taxon>
        <taxon>Burkholderiales</taxon>
        <taxon>Sphaerotilaceae</taxon>
        <taxon>Roseateles</taxon>
    </lineage>
</organism>
<dbReference type="InterPro" id="IPR049886">
    <property type="entry name" value="CFI_box_CTERM_dom"/>
</dbReference>